<protein>
    <submittedName>
        <fullName evidence="1">Uncharacterized protein</fullName>
    </submittedName>
</protein>
<dbReference type="Proteomes" id="UP000197290">
    <property type="component" value="Unassembled WGS sequence"/>
</dbReference>
<accession>A0A245ZUT5</accession>
<dbReference type="OrthoDB" id="7574271at2"/>
<reference evidence="1 2" key="1">
    <citation type="submission" date="2017-03" db="EMBL/GenBank/DDBJ databases">
        <title>Genome sequence of Sphingomonas dokdonensis DSM 21029.</title>
        <authorList>
            <person name="Poehlein A."/>
            <person name="Wuebbeler J.H."/>
            <person name="Steinbuechel A."/>
            <person name="Daniel R."/>
        </authorList>
    </citation>
    <scope>NUCLEOTIDE SEQUENCE [LARGE SCALE GENOMIC DNA]</scope>
    <source>
        <strain evidence="1 2">DSM 21029</strain>
    </source>
</reference>
<keyword evidence="2" id="KW-1185">Reference proteome</keyword>
<dbReference type="RefSeq" id="WP_143559557.1">
    <property type="nucleotide sequence ID" value="NZ_NBBI01000001.1"/>
</dbReference>
<dbReference type="AlphaFoldDB" id="A0A245ZUT5"/>
<organism evidence="1 2">
    <name type="scientific">Sphingomonas dokdonensis</name>
    <dbReference type="NCBI Taxonomy" id="344880"/>
    <lineage>
        <taxon>Bacteria</taxon>
        <taxon>Pseudomonadati</taxon>
        <taxon>Pseudomonadota</taxon>
        <taxon>Alphaproteobacteria</taxon>
        <taxon>Sphingomonadales</taxon>
        <taxon>Sphingomonadaceae</taxon>
        <taxon>Sphingomonas</taxon>
    </lineage>
</organism>
<evidence type="ECO:0000313" key="1">
    <source>
        <dbReference type="EMBL" id="OWK33497.1"/>
    </source>
</evidence>
<sequence>MVYLSVLVAMMGHEHHHPKRTTGGYYVPRPRATDAIGKTLREAFREGETVPGEMHRLLSRLN</sequence>
<name>A0A245ZUT5_9SPHN</name>
<evidence type="ECO:0000313" key="2">
    <source>
        <dbReference type="Proteomes" id="UP000197290"/>
    </source>
</evidence>
<dbReference type="EMBL" id="NBBI01000001">
    <property type="protein sequence ID" value="OWK33497.1"/>
    <property type="molecule type" value="Genomic_DNA"/>
</dbReference>
<gene>
    <name evidence="1" type="ORF">SPDO_03760</name>
</gene>
<proteinExistence type="predicted"/>
<comment type="caution">
    <text evidence="1">The sequence shown here is derived from an EMBL/GenBank/DDBJ whole genome shotgun (WGS) entry which is preliminary data.</text>
</comment>